<protein>
    <submittedName>
        <fullName evidence="2">Uncharacterized protein</fullName>
    </submittedName>
</protein>
<name>A0AAQ3JL60_9LILI</name>
<dbReference type="Proteomes" id="UP001327560">
    <property type="component" value="Chromosome 1"/>
</dbReference>
<accession>A0AAQ3JL60</accession>
<feature type="region of interest" description="Disordered" evidence="1">
    <location>
        <begin position="1"/>
        <end position="34"/>
    </location>
</feature>
<organism evidence="2 3">
    <name type="scientific">Canna indica</name>
    <name type="common">Indian-shot</name>
    <dbReference type="NCBI Taxonomy" id="4628"/>
    <lineage>
        <taxon>Eukaryota</taxon>
        <taxon>Viridiplantae</taxon>
        <taxon>Streptophyta</taxon>
        <taxon>Embryophyta</taxon>
        <taxon>Tracheophyta</taxon>
        <taxon>Spermatophyta</taxon>
        <taxon>Magnoliopsida</taxon>
        <taxon>Liliopsida</taxon>
        <taxon>Zingiberales</taxon>
        <taxon>Cannaceae</taxon>
        <taxon>Canna</taxon>
    </lineage>
</organism>
<reference evidence="2 3" key="1">
    <citation type="submission" date="2023-10" db="EMBL/GenBank/DDBJ databases">
        <title>Chromosome-scale genome assembly provides insights into flower coloration mechanisms of Canna indica.</title>
        <authorList>
            <person name="Li C."/>
        </authorList>
    </citation>
    <scope>NUCLEOTIDE SEQUENCE [LARGE SCALE GENOMIC DNA]</scope>
    <source>
        <tissue evidence="2">Flower</tissue>
    </source>
</reference>
<evidence type="ECO:0000313" key="3">
    <source>
        <dbReference type="Proteomes" id="UP001327560"/>
    </source>
</evidence>
<keyword evidence="3" id="KW-1185">Reference proteome</keyword>
<dbReference type="AlphaFoldDB" id="A0AAQ3JL60"/>
<evidence type="ECO:0000313" key="2">
    <source>
        <dbReference type="EMBL" id="WOK91894.1"/>
    </source>
</evidence>
<sequence length="158" mass="17136">MYPYIEPLRLKKPSSRTPSAEIKTNTRDDAPPQLKPSSCAEILKGTNPNQGLWTNPSLLFPKIQSSTTDRVVFTVDQIQTLRQPWGASLMVSPEGGIGQVSAMQASPYQAAIGEGGGASLPYRNEAAQWGWEEASGDEKGVDLGQLARVVLQVLEQKL</sequence>
<gene>
    <name evidence="2" type="ORF">Cni_G00585</name>
</gene>
<evidence type="ECO:0000256" key="1">
    <source>
        <dbReference type="SAM" id="MobiDB-lite"/>
    </source>
</evidence>
<proteinExistence type="predicted"/>
<dbReference type="EMBL" id="CP136890">
    <property type="protein sequence ID" value="WOK91894.1"/>
    <property type="molecule type" value="Genomic_DNA"/>
</dbReference>